<protein>
    <submittedName>
        <fullName evidence="3">LIPT Lipoyltransferase</fullName>
    </submittedName>
</protein>
<dbReference type="PANTHER" id="PTHR12561:SF3">
    <property type="entry name" value="LIPOYLTRANSFERASE 1, MITOCHONDRIAL"/>
    <property type="match status" value="1"/>
</dbReference>
<sequence>MFARVAFAACSRSAQCCTYVRSCSRTVFTLGPSRGAVLRSLSSDVFENLALEDWLHNNLDLSEEGHALLLWQNAPVVVMGRHQNPWKECNVGLLREKGIRLARRRSGGGTVYHDLGNLNITFFTSRKRYDRARNLQLVCSALKAVSPRLDVCATDRFDLLLNGDFKVSGTAAKLGRTSAYHHCTLLSNTDRRALSAVLKSPYQGISSNATRSVPSPVMNLTDQDPALSCELLITAIAQQYAHQYCLEPSIALLDPTDENTLPGIRSTTQEMLSWEWVFGKTPKFDVSVSLKVADAIVTLCMNVKNGIIDTCSLELPATWPYWEAGAELQSLLTGSRFCAGDAKLLSSSLLRSCPQTDGVQDRWRDLCEQVASLM</sequence>
<evidence type="ECO:0000313" key="4">
    <source>
        <dbReference type="Proteomes" id="UP000886611"/>
    </source>
</evidence>
<dbReference type="InterPro" id="IPR004143">
    <property type="entry name" value="BPL_LPL_catalytic"/>
</dbReference>
<dbReference type="Proteomes" id="UP000886611">
    <property type="component" value="Unassembled WGS sequence"/>
</dbReference>
<dbReference type="GO" id="GO:0005739">
    <property type="term" value="C:mitochondrion"/>
    <property type="evidence" value="ECO:0007669"/>
    <property type="project" value="TreeGrafter"/>
</dbReference>
<dbReference type="InterPro" id="IPR004562">
    <property type="entry name" value="LipoylTrfase_LipoateP_Ligase"/>
</dbReference>
<dbReference type="CDD" id="cd16443">
    <property type="entry name" value="LplA"/>
    <property type="match status" value="1"/>
</dbReference>
<dbReference type="AlphaFoldDB" id="A0A8X8BJ82"/>
<evidence type="ECO:0000256" key="2">
    <source>
        <dbReference type="ARBA" id="ARBA00008242"/>
    </source>
</evidence>
<comment type="caution">
    <text evidence="3">The sequence shown here is derived from an EMBL/GenBank/DDBJ whole genome shotgun (WGS) entry which is preliminary data.</text>
</comment>
<comment type="similarity">
    <text evidence="2">Belongs to the LplA family.</text>
</comment>
<organism evidence="3 4">
    <name type="scientific">Polypterus senegalus</name>
    <name type="common">Senegal bichir</name>
    <dbReference type="NCBI Taxonomy" id="55291"/>
    <lineage>
        <taxon>Eukaryota</taxon>
        <taxon>Metazoa</taxon>
        <taxon>Chordata</taxon>
        <taxon>Craniata</taxon>
        <taxon>Vertebrata</taxon>
        <taxon>Euteleostomi</taxon>
        <taxon>Actinopterygii</taxon>
        <taxon>Polypteriformes</taxon>
        <taxon>Polypteridae</taxon>
        <taxon>Polypterus</taxon>
    </lineage>
</organism>
<dbReference type="PANTHER" id="PTHR12561">
    <property type="entry name" value="LIPOATE-PROTEIN LIGASE"/>
    <property type="match status" value="1"/>
</dbReference>
<dbReference type="Pfam" id="PF21948">
    <property type="entry name" value="LplA-B_cat"/>
    <property type="match status" value="1"/>
</dbReference>
<dbReference type="SUPFAM" id="SSF55681">
    <property type="entry name" value="Class II aaRS and biotin synthetases"/>
    <property type="match status" value="1"/>
</dbReference>
<accession>A0A8X8BJ82</accession>
<dbReference type="GO" id="GO:0009249">
    <property type="term" value="P:protein lipoylation"/>
    <property type="evidence" value="ECO:0007669"/>
    <property type="project" value="InterPro"/>
</dbReference>
<dbReference type="InterPro" id="IPR045864">
    <property type="entry name" value="aa-tRNA-synth_II/BPL/LPL"/>
</dbReference>
<dbReference type="FunFam" id="3.30.930.10:FF:000045">
    <property type="entry name" value="lipoyltransferase 1, mitochondrial"/>
    <property type="match status" value="1"/>
</dbReference>
<comment type="pathway">
    <text evidence="1">Protein modification; protein lipoylation via exogenous pathway; protein N(6)-(lipoyl)lysine from lipoate: step 2/2.</text>
</comment>
<reference evidence="3 4" key="1">
    <citation type="journal article" date="2021" name="Cell">
        <title>Tracing the genetic footprints of vertebrate landing in non-teleost ray-finned fishes.</title>
        <authorList>
            <person name="Bi X."/>
            <person name="Wang K."/>
            <person name="Yang L."/>
            <person name="Pan H."/>
            <person name="Jiang H."/>
            <person name="Wei Q."/>
            <person name="Fang M."/>
            <person name="Yu H."/>
            <person name="Zhu C."/>
            <person name="Cai Y."/>
            <person name="He Y."/>
            <person name="Gan X."/>
            <person name="Zeng H."/>
            <person name="Yu D."/>
            <person name="Zhu Y."/>
            <person name="Jiang H."/>
            <person name="Qiu Q."/>
            <person name="Yang H."/>
            <person name="Zhang Y.E."/>
            <person name="Wang W."/>
            <person name="Zhu M."/>
            <person name="He S."/>
            <person name="Zhang G."/>
        </authorList>
    </citation>
    <scope>NUCLEOTIDE SEQUENCE [LARGE SCALE GENOMIC DNA]</scope>
    <source>
        <strain evidence="3">Bchr_013</strain>
    </source>
</reference>
<gene>
    <name evidence="3" type="primary">Lipt1</name>
    <name evidence="3" type="ORF">GTO96_0012913</name>
</gene>
<dbReference type="GO" id="GO:0017118">
    <property type="term" value="F:lipoyltransferase activity"/>
    <property type="evidence" value="ECO:0007669"/>
    <property type="project" value="TreeGrafter"/>
</dbReference>
<evidence type="ECO:0000313" key="3">
    <source>
        <dbReference type="EMBL" id="KAG2456914.1"/>
    </source>
</evidence>
<evidence type="ECO:0000256" key="1">
    <source>
        <dbReference type="ARBA" id="ARBA00005085"/>
    </source>
</evidence>
<name>A0A8X8BJ82_POLSE</name>
<proteinExistence type="inferred from homology"/>
<dbReference type="Gene3D" id="3.30.930.10">
    <property type="entry name" value="Bira Bifunctional Protein, Domain 2"/>
    <property type="match status" value="1"/>
</dbReference>
<dbReference type="Gene3D" id="3.30.390.50">
    <property type="entry name" value="CO dehydrogenase flavoprotein, C-terminal domain"/>
    <property type="match status" value="1"/>
</dbReference>
<dbReference type="PROSITE" id="PS51733">
    <property type="entry name" value="BPL_LPL_CATALYTIC"/>
    <property type="match status" value="1"/>
</dbReference>
<keyword evidence="4" id="KW-1185">Reference proteome</keyword>
<feature type="non-terminal residue" evidence="3">
    <location>
        <position position="374"/>
    </location>
</feature>
<feature type="non-terminal residue" evidence="3">
    <location>
        <position position="1"/>
    </location>
</feature>
<dbReference type="EMBL" id="JAATIS010008602">
    <property type="protein sequence ID" value="KAG2456914.1"/>
    <property type="molecule type" value="Genomic_DNA"/>
</dbReference>